<dbReference type="InterPro" id="IPR018011">
    <property type="entry name" value="Carb_sulfotrans_8-10"/>
</dbReference>
<dbReference type="GO" id="GO:0000139">
    <property type="term" value="C:Golgi membrane"/>
    <property type="evidence" value="ECO:0007669"/>
    <property type="project" value="UniProtKB-SubCell"/>
</dbReference>
<dbReference type="GO" id="GO:0008146">
    <property type="term" value="F:sulfotransferase activity"/>
    <property type="evidence" value="ECO:0007669"/>
    <property type="project" value="InterPro"/>
</dbReference>
<comment type="similarity">
    <text evidence="2 9">Belongs to the sulfotransferase 2 family.</text>
</comment>
<gene>
    <name evidence="10" type="ORF">DMN91_007232</name>
</gene>
<evidence type="ECO:0000256" key="5">
    <source>
        <dbReference type="ARBA" id="ARBA00022989"/>
    </source>
</evidence>
<evidence type="ECO:0000256" key="7">
    <source>
        <dbReference type="ARBA" id="ARBA00023136"/>
    </source>
</evidence>
<reference evidence="10 11" key="1">
    <citation type="journal article" date="2018" name="Genome Res.">
        <title>The genomic architecture and molecular evolution of ant odorant receptors.</title>
        <authorList>
            <person name="McKenzie S.K."/>
            <person name="Kronauer D.J.C."/>
        </authorList>
    </citation>
    <scope>NUCLEOTIDE SEQUENCE [LARGE SCALE GENOMIC DNA]</scope>
    <source>
        <strain evidence="10">Clonal line C1</strain>
    </source>
</reference>
<keyword evidence="5 9" id="KW-1133">Transmembrane helix</keyword>
<evidence type="ECO:0000256" key="3">
    <source>
        <dbReference type="ARBA" id="ARBA00022679"/>
    </source>
</evidence>
<dbReference type="EC" id="2.8.2.-" evidence="9"/>
<keyword evidence="9" id="KW-0119">Carbohydrate metabolism</keyword>
<keyword evidence="9" id="KW-0735">Signal-anchor</keyword>
<comment type="caution">
    <text evidence="10">The sequence shown here is derived from an EMBL/GenBank/DDBJ whole genome shotgun (WGS) entry which is preliminary data.</text>
</comment>
<dbReference type="Proteomes" id="UP000279307">
    <property type="component" value="Chromosome 7"/>
</dbReference>
<organism evidence="10 11">
    <name type="scientific">Ooceraea biroi</name>
    <name type="common">Clonal raider ant</name>
    <name type="synonym">Cerapachys biroi</name>
    <dbReference type="NCBI Taxonomy" id="2015173"/>
    <lineage>
        <taxon>Eukaryota</taxon>
        <taxon>Metazoa</taxon>
        <taxon>Ecdysozoa</taxon>
        <taxon>Arthropoda</taxon>
        <taxon>Hexapoda</taxon>
        <taxon>Insecta</taxon>
        <taxon>Pterygota</taxon>
        <taxon>Neoptera</taxon>
        <taxon>Endopterygota</taxon>
        <taxon>Hymenoptera</taxon>
        <taxon>Apocrita</taxon>
        <taxon>Aculeata</taxon>
        <taxon>Formicoidea</taxon>
        <taxon>Formicidae</taxon>
        <taxon>Dorylinae</taxon>
        <taxon>Ooceraea</taxon>
    </lineage>
</organism>
<dbReference type="AlphaFoldDB" id="A0A3L8DL27"/>
<comment type="subcellular location">
    <subcellularLocation>
        <location evidence="1 9">Golgi apparatus membrane</location>
        <topology evidence="1 9">Single-pass type II membrane protein</topology>
    </subcellularLocation>
</comment>
<dbReference type="Pfam" id="PF03567">
    <property type="entry name" value="Sulfotransfer_2"/>
    <property type="match status" value="1"/>
</dbReference>
<sequence length="383" mass="45648">MPHLIPQFYKRGLCVSLYFFVCLILIIMKSYFLREISQSAKHQQPTLHTSIADKIIKKNVETEINSLQTSIAGRIIKENVETENVETEISTLRRNNFKDKILQKSTIMLQQTSHICARYALRTRPIKRHFIYSAKHKSLYCWIHKVASTSFVKLFSDMNRQYFSRYLYREVDALSPNSLEDLHRLASNNTVFKLLVVRHPFQRLVSSYRDRIEDSSRYTAQAWLYAREIFYLSRPQLFHFNTSSGNVLQRIFFPNRRLKLVPSFREFLVWLLNQPPDTDDNHWGQYYTHCAVCNVSYSFVLKLDDYDIEEVNYVLSKLRLNGDEVYLPKLHRTHNGVTDFNVTCKYFGSLTTDMVLRLHERYKMDFEMYNYKIDDYLHCARQK</sequence>
<dbReference type="InterPro" id="IPR005331">
    <property type="entry name" value="Sulfotransferase"/>
</dbReference>
<evidence type="ECO:0000256" key="1">
    <source>
        <dbReference type="ARBA" id="ARBA00004323"/>
    </source>
</evidence>
<feature type="transmembrane region" description="Helical" evidence="9">
    <location>
        <begin position="12"/>
        <end position="33"/>
    </location>
</feature>
<evidence type="ECO:0000256" key="8">
    <source>
        <dbReference type="ARBA" id="ARBA00023180"/>
    </source>
</evidence>
<dbReference type="PANTHER" id="PTHR12137:SF54">
    <property type="entry name" value="CARBOHYDRATE SULFOTRANSFERASE"/>
    <property type="match status" value="1"/>
</dbReference>
<evidence type="ECO:0000256" key="9">
    <source>
        <dbReference type="RuleBase" id="RU364020"/>
    </source>
</evidence>
<evidence type="ECO:0000256" key="6">
    <source>
        <dbReference type="ARBA" id="ARBA00023034"/>
    </source>
</evidence>
<dbReference type="EMBL" id="QOIP01000007">
    <property type="protein sequence ID" value="RLU20619.1"/>
    <property type="molecule type" value="Genomic_DNA"/>
</dbReference>
<keyword evidence="7 9" id="KW-0472">Membrane</keyword>
<dbReference type="OrthoDB" id="2019940at2759"/>
<proteinExistence type="inferred from homology"/>
<keyword evidence="4 9" id="KW-0812">Transmembrane</keyword>
<keyword evidence="3 9" id="KW-0808">Transferase</keyword>
<evidence type="ECO:0000256" key="2">
    <source>
        <dbReference type="ARBA" id="ARBA00006339"/>
    </source>
</evidence>
<accession>A0A3L8DL27</accession>
<protein>
    <recommendedName>
        <fullName evidence="9">Carbohydrate sulfotransferase</fullName>
        <ecNumber evidence="9">2.8.2.-</ecNumber>
    </recommendedName>
</protein>
<name>A0A3L8DL27_OOCBI</name>
<evidence type="ECO:0000256" key="4">
    <source>
        <dbReference type="ARBA" id="ARBA00022692"/>
    </source>
</evidence>
<dbReference type="GO" id="GO:0016051">
    <property type="term" value="P:carbohydrate biosynthetic process"/>
    <property type="evidence" value="ECO:0007669"/>
    <property type="project" value="InterPro"/>
</dbReference>
<keyword evidence="8 9" id="KW-0325">Glycoprotein</keyword>
<evidence type="ECO:0000313" key="10">
    <source>
        <dbReference type="EMBL" id="RLU20619.1"/>
    </source>
</evidence>
<dbReference type="PANTHER" id="PTHR12137">
    <property type="entry name" value="CARBOHYDRATE SULFOTRANSFERASE"/>
    <property type="match status" value="1"/>
</dbReference>
<keyword evidence="6 9" id="KW-0333">Golgi apparatus</keyword>
<evidence type="ECO:0000313" key="11">
    <source>
        <dbReference type="Proteomes" id="UP000279307"/>
    </source>
</evidence>